<dbReference type="AlphaFoldDB" id="A0A6I3LRW8"/>
<evidence type="ECO:0000313" key="1">
    <source>
        <dbReference type="EMBL" id="MTG98842.1"/>
    </source>
</evidence>
<dbReference type="Proteomes" id="UP000438760">
    <property type="component" value="Unassembled WGS sequence"/>
</dbReference>
<keyword evidence="1" id="KW-0808">Transferase</keyword>
<keyword evidence="1" id="KW-0418">Kinase</keyword>
<dbReference type="GO" id="GO:0000160">
    <property type="term" value="P:phosphorelay signal transduction system"/>
    <property type="evidence" value="ECO:0007669"/>
    <property type="project" value="InterPro"/>
</dbReference>
<accession>A0A6I3LRW8</accession>
<dbReference type="Gene3D" id="1.20.120.160">
    <property type="entry name" value="HPT domain"/>
    <property type="match status" value="1"/>
</dbReference>
<protein>
    <submittedName>
        <fullName evidence="1">Histidine kinase</fullName>
    </submittedName>
</protein>
<dbReference type="GO" id="GO:0016301">
    <property type="term" value="F:kinase activity"/>
    <property type="evidence" value="ECO:0007669"/>
    <property type="project" value="UniProtKB-KW"/>
</dbReference>
<dbReference type="InterPro" id="IPR036641">
    <property type="entry name" value="HPT_dom_sf"/>
</dbReference>
<evidence type="ECO:0000313" key="2">
    <source>
        <dbReference type="Proteomes" id="UP000438760"/>
    </source>
</evidence>
<dbReference type="OrthoDB" id="7478530at2"/>
<name>A0A6I3LRW8_9FLAO</name>
<dbReference type="RefSeq" id="WP_155092856.1">
    <property type="nucleotide sequence ID" value="NZ_WMJX01000031.1"/>
</dbReference>
<reference evidence="1 2" key="1">
    <citation type="submission" date="2019-11" db="EMBL/GenBank/DDBJ databases">
        <title>Genome of Strain BIT-d1.</title>
        <authorList>
            <person name="Yang Y."/>
        </authorList>
    </citation>
    <scope>NUCLEOTIDE SEQUENCE [LARGE SCALE GENOMIC DNA]</scope>
    <source>
        <strain evidence="1 2">BIT-d1</strain>
    </source>
</reference>
<comment type="caution">
    <text evidence="1">The sequence shown here is derived from an EMBL/GenBank/DDBJ whole genome shotgun (WGS) entry which is preliminary data.</text>
</comment>
<dbReference type="EMBL" id="WMJX01000031">
    <property type="protein sequence ID" value="MTG98842.1"/>
    <property type="molecule type" value="Genomic_DNA"/>
</dbReference>
<gene>
    <name evidence="1" type="ORF">GJV76_11990</name>
</gene>
<dbReference type="SUPFAM" id="SSF47226">
    <property type="entry name" value="Histidine-containing phosphotransfer domain, HPT domain"/>
    <property type="match status" value="1"/>
</dbReference>
<organism evidence="1 2">
    <name type="scientific">Myroides albus</name>
    <dbReference type="NCBI Taxonomy" id="2562892"/>
    <lineage>
        <taxon>Bacteria</taxon>
        <taxon>Pseudomonadati</taxon>
        <taxon>Bacteroidota</taxon>
        <taxon>Flavobacteriia</taxon>
        <taxon>Flavobacteriales</taxon>
        <taxon>Flavobacteriaceae</taxon>
        <taxon>Myroides</taxon>
    </lineage>
</organism>
<proteinExistence type="predicted"/>
<keyword evidence="2" id="KW-1185">Reference proteome</keyword>
<sequence>MALYYDLGPLYREYNNDKELVRARLIDFLLDSKKRLKKIKKGIDEKEYAKVEKHIKSLKPSLEFLGVDQAIDEANQIQEWTLDQGKTKEVKEIFKSFQMHVKNARKEIKKDFDL</sequence>